<name>A0ABU6YYT8_9FABA</name>
<keyword evidence="3" id="KW-1185">Reference proteome</keyword>
<sequence>MADDNNNDYPSALDNLLERKLMFKIQVKTEHIIGKDKIFPVQKICEDGGIIDNFYPKDGCNDSAVNVAETNASNEVEGVGSVDLVEGGDSSVKSKTPNKRASVVSKTAQPISGENDEEGQLSANKFPRKGVKRQRSQLITGDD</sequence>
<organism evidence="2 3">
    <name type="scientific">Stylosanthes scabra</name>
    <dbReference type="NCBI Taxonomy" id="79078"/>
    <lineage>
        <taxon>Eukaryota</taxon>
        <taxon>Viridiplantae</taxon>
        <taxon>Streptophyta</taxon>
        <taxon>Embryophyta</taxon>
        <taxon>Tracheophyta</taxon>
        <taxon>Spermatophyta</taxon>
        <taxon>Magnoliopsida</taxon>
        <taxon>eudicotyledons</taxon>
        <taxon>Gunneridae</taxon>
        <taxon>Pentapetalae</taxon>
        <taxon>rosids</taxon>
        <taxon>fabids</taxon>
        <taxon>Fabales</taxon>
        <taxon>Fabaceae</taxon>
        <taxon>Papilionoideae</taxon>
        <taxon>50 kb inversion clade</taxon>
        <taxon>dalbergioids sensu lato</taxon>
        <taxon>Dalbergieae</taxon>
        <taxon>Pterocarpus clade</taxon>
        <taxon>Stylosanthes</taxon>
    </lineage>
</organism>
<comment type="caution">
    <text evidence="2">The sequence shown here is derived from an EMBL/GenBank/DDBJ whole genome shotgun (WGS) entry which is preliminary data.</text>
</comment>
<evidence type="ECO:0000256" key="1">
    <source>
        <dbReference type="SAM" id="MobiDB-lite"/>
    </source>
</evidence>
<gene>
    <name evidence="2" type="ORF">PIB30_096260</name>
</gene>
<accession>A0ABU6YYT8</accession>
<dbReference type="Proteomes" id="UP001341840">
    <property type="component" value="Unassembled WGS sequence"/>
</dbReference>
<feature type="compositionally biased region" description="Basic residues" evidence="1">
    <location>
        <begin position="126"/>
        <end position="135"/>
    </location>
</feature>
<evidence type="ECO:0000313" key="3">
    <source>
        <dbReference type="Proteomes" id="UP001341840"/>
    </source>
</evidence>
<proteinExistence type="predicted"/>
<reference evidence="2 3" key="1">
    <citation type="journal article" date="2023" name="Plants (Basel)">
        <title>Bridging the Gap: Combining Genomics and Transcriptomics Approaches to Understand Stylosanthes scabra, an Orphan Legume from the Brazilian Caatinga.</title>
        <authorList>
            <person name="Ferreira-Neto J.R.C."/>
            <person name="da Silva M.D."/>
            <person name="Binneck E."/>
            <person name="de Melo N.F."/>
            <person name="da Silva R.H."/>
            <person name="de Melo A.L.T.M."/>
            <person name="Pandolfi V."/>
            <person name="Bustamante F.O."/>
            <person name="Brasileiro-Vidal A.C."/>
            <person name="Benko-Iseppon A.M."/>
        </authorList>
    </citation>
    <scope>NUCLEOTIDE SEQUENCE [LARGE SCALE GENOMIC DNA]</scope>
    <source>
        <tissue evidence="2">Leaves</tissue>
    </source>
</reference>
<feature type="region of interest" description="Disordered" evidence="1">
    <location>
        <begin position="85"/>
        <end position="143"/>
    </location>
</feature>
<protein>
    <submittedName>
        <fullName evidence="2">Uncharacterized protein</fullName>
    </submittedName>
</protein>
<dbReference type="EMBL" id="JASCZI010243923">
    <property type="protein sequence ID" value="MED6213743.1"/>
    <property type="molecule type" value="Genomic_DNA"/>
</dbReference>
<evidence type="ECO:0000313" key="2">
    <source>
        <dbReference type="EMBL" id="MED6213743.1"/>
    </source>
</evidence>